<feature type="signal peptide" evidence="1">
    <location>
        <begin position="1"/>
        <end position="17"/>
    </location>
</feature>
<name>A0A271J3S5_9BACT</name>
<dbReference type="PROSITE" id="PS51257">
    <property type="entry name" value="PROKAR_LIPOPROTEIN"/>
    <property type="match status" value="1"/>
</dbReference>
<gene>
    <name evidence="2" type="ORF">BSZ37_17445</name>
</gene>
<evidence type="ECO:0000313" key="3">
    <source>
        <dbReference type="Proteomes" id="UP000216339"/>
    </source>
</evidence>
<feature type="chain" id="PRO_5012605678" evidence="1">
    <location>
        <begin position="18"/>
        <end position="280"/>
    </location>
</feature>
<evidence type="ECO:0000313" key="2">
    <source>
        <dbReference type="EMBL" id="PAP78093.1"/>
    </source>
</evidence>
<comment type="caution">
    <text evidence="2">The sequence shown here is derived from an EMBL/GenBank/DDBJ whole genome shotgun (WGS) entry which is preliminary data.</text>
</comment>
<dbReference type="EMBL" id="MQWD01000001">
    <property type="protein sequence ID" value="PAP78093.1"/>
    <property type="molecule type" value="Genomic_DNA"/>
</dbReference>
<sequence>MPRFARLALLPALLVLAACGDDAPDLPTEDLATADAVADAMLLRYEANLGDVDAFTVTAAGAEARYTRSDDTTGLDQFGTPEIRAAGDATPRAEAQLLYVQVPNVPRLAAGLRGAALSGPLTRDGRRAYGLTTDDPGALFGEPGLATRDTTETREFRVYVDAGTFDVLEIYQVVSADTLRQPITSRIIYSDFQETDGVVLPHTVQQVETGMNQAMDDADRMVMGGQIGIAIERLKMEPASPERDQQMADLEAQQRIVAEGINEMTMEVSSVRVGADEPEE</sequence>
<dbReference type="RefSeq" id="WP_179299726.1">
    <property type="nucleotide sequence ID" value="NZ_MQWD01000001.1"/>
</dbReference>
<proteinExistence type="predicted"/>
<keyword evidence="3" id="KW-1185">Reference proteome</keyword>
<dbReference type="AlphaFoldDB" id="A0A271J3S5"/>
<evidence type="ECO:0000256" key="1">
    <source>
        <dbReference type="SAM" id="SignalP"/>
    </source>
</evidence>
<organism evidence="2 3">
    <name type="scientific">Rubrivirga marina</name>
    <dbReference type="NCBI Taxonomy" id="1196024"/>
    <lineage>
        <taxon>Bacteria</taxon>
        <taxon>Pseudomonadati</taxon>
        <taxon>Rhodothermota</taxon>
        <taxon>Rhodothermia</taxon>
        <taxon>Rhodothermales</taxon>
        <taxon>Rubricoccaceae</taxon>
        <taxon>Rubrivirga</taxon>
    </lineage>
</organism>
<dbReference type="Proteomes" id="UP000216339">
    <property type="component" value="Unassembled WGS sequence"/>
</dbReference>
<reference evidence="2 3" key="1">
    <citation type="submission" date="2016-11" db="EMBL/GenBank/DDBJ databases">
        <title>Study of marine rhodopsin-containing bacteria.</title>
        <authorList>
            <person name="Yoshizawa S."/>
            <person name="Kumagai Y."/>
            <person name="Kogure K."/>
        </authorList>
    </citation>
    <scope>NUCLEOTIDE SEQUENCE [LARGE SCALE GENOMIC DNA]</scope>
    <source>
        <strain evidence="2 3">SAORIC-28</strain>
    </source>
</reference>
<accession>A0A271J3S5</accession>
<keyword evidence="1" id="KW-0732">Signal</keyword>
<protein>
    <submittedName>
        <fullName evidence="2">Uncharacterized protein</fullName>
    </submittedName>
</protein>